<organism evidence="3 4">
    <name type="scientific">Plasmodium falciparum Tanzania</name>
    <name type="common">2000708</name>
    <dbReference type="NCBI Taxonomy" id="1036725"/>
    <lineage>
        <taxon>Eukaryota</taxon>
        <taxon>Sar</taxon>
        <taxon>Alveolata</taxon>
        <taxon>Apicomplexa</taxon>
        <taxon>Aconoidasida</taxon>
        <taxon>Haemosporida</taxon>
        <taxon>Plasmodiidae</taxon>
        <taxon>Plasmodium</taxon>
        <taxon>Plasmodium (Laverania)</taxon>
    </lineage>
</organism>
<dbReference type="PROSITE" id="PS50222">
    <property type="entry name" value="EF_HAND_2"/>
    <property type="match status" value="1"/>
</dbReference>
<sequence length="59" mass="7070">MKTKLQQLVDRTILQADKDGDGMISFEEFKDSFILFVNVFSYNPSENYKYMNNYYEILN</sequence>
<dbReference type="AlphaFoldDB" id="A0A024VX81"/>
<dbReference type="SUPFAM" id="SSF47473">
    <property type="entry name" value="EF-hand"/>
    <property type="match status" value="1"/>
</dbReference>
<evidence type="ECO:0000313" key="3">
    <source>
        <dbReference type="EMBL" id="ETW32893.1"/>
    </source>
</evidence>
<gene>
    <name evidence="3" type="ORF">PFTANZ_06391</name>
</gene>
<dbReference type="eggNOG" id="KOG0034">
    <property type="taxonomic scope" value="Eukaryota"/>
</dbReference>
<dbReference type="Pfam" id="PF13202">
    <property type="entry name" value="EF-hand_5"/>
    <property type="match status" value="1"/>
</dbReference>
<feature type="domain" description="EF-hand" evidence="2">
    <location>
        <begin position="4"/>
        <end position="39"/>
    </location>
</feature>
<dbReference type="OrthoDB" id="191686at2759"/>
<dbReference type="PROSITE" id="PS00018">
    <property type="entry name" value="EF_HAND_1"/>
    <property type="match status" value="1"/>
</dbReference>
<name>A0A024VX81_PLAFA</name>
<dbReference type="Gene3D" id="1.10.238.10">
    <property type="entry name" value="EF-hand"/>
    <property type="match status" value="1"/>
</dbReference>
<evidence type="ECO:0000259" key="2">
    <source>
        <dbReference type="PROSITE" id="PS50222"/>
    </source>
</evidence>
<dbReference type="EMBL" id="KI927011">
    <property type="protein sequence ID" value="ETW32893.1"/>
    <property type="molecule type" value="Genomic_DNA"/>
</dbReference>
<keyword evidence="1" id="KW-0106">Calcium</keyword>
<reference evidence="3 4" key="1">
    <citation type="submission" date="2013-02" db="EMBL/GenBank/DDBJ databases">
        <title>The Genome Annotation of Plasmodium falciparum Tanzania (2000708).</title>
        <authorList>
            <consortium name="The Broad Institute Genome Sequencing Platform"/>
            <consortium name="The Broad Institute Genome Sequencing Center for Infectious Disease"/>
            <person name="Neafsey D."/>
            <person name="Hoffman S."/>
            <person name="Volkman S."/>
            <person name="Rosenthal P."/>
            <person name="Walker B."/>
            <person name="Young S.K."/>
            <person name="Zeng Q."/>
            <person name="Gargeya S."/>
            <person name="Fitzgerald M."/>
            <person name="Haas B."/>
            <person name="Abouelleil A."/>
            <person name="Allen A.W."/>
            <person name="Alvarado L."/>
            <person name="Arachchi H.M."/>
            <person name="Berlin A.M."/>
            <person name="Chapman S.B."/>
            <person name="Gainer-Dewar J."/>
            <person name="Goldberg J."/>
            <person name="Griggs A."/>
            <person name="Gujja S."/>
            <person name="Hansen M."/>
            <person name="Howarth C."/>
            <person name="Imamovic A."/>
            <person name="Ireland A."/>
            <person name="Larimer J."/>
            <person name="McCowan C."/>
            <person name="Murphy C."/>
            <person name="Pearson M."/>
            <person name="Poon T.W."/>
            <person name="Priest M."/>
            <person name="Roberts A."/>
            <person name="Saif S."/>
            <person name="Shea T."/>
            <person name="Sisk P."/>
            <person name="Sykes S."/>
            <person name="Wortman J."/>
            <person name="Nusbaum C."/>
            <person name="Birren B."/>
        </authorList>
    </citation>
    <scope>NUCLEOTIDE SEQUENCE [LARGE SCALE GENOMIC DNA]</scope>
    <source>
        <strain evidence="4">Tanzania (2000708)</strain>
    </source>
</reference>
<dbReference type="InterPro" id="IPR002048">
    <property type="entry name" value="EF_hand_dom"/>
</dbReference>
<evidence type="ECO:0000313" key="4">
    <source>
        <dbReference type="Proteomes" id="UP000030708"/>
    </source>
</evidence>
<dbReference type="InterPro" id="IPR011992">
    <property type="entry name" value="EF-hand-dom_pair"/>
</dbReference>
<dbReference type="InterPro" id="IPR018247">
    <property type="entry name" value="EF_Hand_1_Ca_BS"/>
</dbReference>
<proteinExistence type="predicted"/>
<dbReference type="GO" id="GO:0005509">
    <property type="term" value="F:calcium ion binding"/>
    <property type="evidence" value="ECO:0007669"/>
    <property type="project" value="InterPro"/>
</dbReference>
<evidence type="ECO:0000256" key="1">
    <source>
        <dbReference type="ARBA" id="ARBA00022837"/>
    </source>
</evidence>
<protein>
    <recommendedName>
        <fullName evidence="2">EF-hand domain-containing protein</fullName>
    </recommendedName>
</protein>
<reference evidence="3 4" key="2">
    <citation type="submission" date="2013-02" db="EMBL/GenBank/DDBJ databases">
        <title>The Genome Sequence of Plasmodium falciparum Tanzania (2000708).</title>
        <authorList>
            <consortium name="The Broad Institute Genome Sequencing Platform"/>
            <consortium name="The Broad Institute Genome Sequencing Center for Infectious Disease"/>
            <person name="Neafsey D."/>
            <person name="Cheeseman I."/>
            <person name="Volkman S."/>
            <person name="Adams J."/>
            <person name="Walker B."/>
            <person name="Young S.K."/>
            <person name="Zeng Q."/>
            <person name="Gargeya S."/>
            <person name="Fitzgerald M."/>
            <person name="Haas B."/>
            <person name="Abouelleil A."/>
            <person name="Alvarado L."/>
            <person name="Arachchi H.M."/>
            <person name="Berlin A.M."/>
            <person name="Chapman S.B."/>
            <person name="Dewar J."/>
            <person name="Goldberg J."/>
            <person name="Griggs A."/>
            <person name="Gujja S."/>
            <person name="Hansen M."/>
            <person name="Howarth C."/>
            <person name="Imamovic A."/>
            <person name="Larimer J."/>
            <person name="McCowan C."/>
            <person name="Murphy C."/>
            <person name="Neiman D."/>
            <person name="Pearson M."/>
            <person name="Priest M."/>
            <person name="Roberts A."/>
            <person name="Saif S."/>
            <person name="Shea T."/>
            <person name="Sisk P."/>
            <person name="Sykes S."/>
            <person name="Wortman J."/>
            <person name="Nusbaum C."/>
            <person name="Birren B."/>
        </authorList>
    </citation>
    <scope>NUCLEOTIDE SEQUENCE [LARGE SCALE GENOMIC DNA]</scope>
    <source>
        <strain evidence="4">Tanzania (2000708)</strain>
    </source>
</reference>
<accession>A0A024VX81</accession>
<dbReference type="Proteomes" id="UP000030708">
    <property type="component" value="Unassembled WGS sequence"/>
</dbReference>